<feature type="transmembrane region" description="Helical" evidence="8">
    <location>
        <begin position="404"/>
        <end position="424"/>
    </location>
</feature>
<dbReference type="STRING" id="246197.MXAN_6841"/>
<feature type="domain" description="Major facilitator superfamily (MFS) profile" evidence="9">
    <location>
        <begin position="22"/>
        <end position="428"/>
    </location>
</feature>
<dbReference type="GO" id="GO:0015293">
    <property type="term" value="F:symporter activity"/>
    <property type="evidence" value="ECO:0007669"/>
    <property type="project" value="UniProtKB-KW"/>
</dbReference>
<evidence type="ECO:0000256" key="4">
    <source>
        <dbReference type="ARBA" id="ARBA00022692"/>
    </source>
</evidence>
<dbReference type="InterPro" id="IPR051084">
    <property type="entry name" value="H+-coupled_symporters"/>
</dbReference>
<feature type="transmembrane region" description="Helical" evidence="8">
    <location>
        <begin position="250"/>
        <end position="271"/>
    </location>
</feature>
<dbReference type="Pfam" id="PF07690">
    <property type="entry name" value="MFS_1"/>
    <property type="match status" value="1"/>
</dbReference>
<feature type="transmembrane region" description="Helical" evidence="8">
    <location>
        <begin position="96"/>
        <end position="116"/>
    </location>
</feature>
<protein>
    <submittedName>
        <fullName evidence="10">Major facilitator family transporter</fullName>
    </submittedName>
</protein>
<dbReference type="GeneID" id="41364030"/>
<feature type="transmembrane region" description="Helical" evidence="8">
    <location>
        <begin position="283"/>
        <end position="305"/>
    </location>
</feature>
<evidence type="ECO:0000256" key="1">
    <source>
        <dbReference type="ARBA" id="ARBA00004651"/>
    </source>
</evidence>
<dbReference type="PROSITE" id="PS50850">
    <property type="entry name" value="MFS"/>
    <property type="match status" value="1"/>
</dbReference>
<evidence type="ECO:0000256" key="7">
    <source>
        <dbReference type="ARBA" id="ARBA00023136"/>
    </source>
</evidence>
<feature type="transmembrane region" description="Helical" evidence="8">
    <location>
        <begin position="317"/>
        <end position="335"/>
    </location>
</feature>
<accession>Q1CXB5</accession>
<comment type="subcellular location">
    <subcellularLocation>
        <location evidence="1">Cell membrane</location>
        <topology evidence="1">Multi-pass membrane protein</topology>
    </subcellularLocation>
</comment>
<evidence type="ECO:0000256" key="3">
    <source>
        <dbReference type="ARBA" id="ARBA00022475"/>
    </source>
</evidence>
<feature type="transmembrane region" description="Helical" evidence="8">
    <location>
        <begin position="377"/>
        <end position="398"/>
    </location>
</feature>
<evidence type="ECO:0000256" key="8">
    <source>
        <dbReference type="SAM" id="Phobius"/>
    </source>
</evidence>
<keyword evidence="7 8" id="KW-0472">Membrane</keyword>
<evidence type="ECO:0000313" key="10">
    <source>
        <dbReference type="EMBL" id="ABF86750.1"/>
    </source>
</evidence>
<dbReference type="OrthoDB" id="6766492at2"/>
<dbReference type="Gene3D" id="1.20.1250.20">
    <property type="entry name" value="MFS general substrate transporter like domains"/>
    <property type="match status" value="2"/>
</dbReference>
<dbReference type="InterPro" id="IPR011701">
    <property type="entry name" value="MFS"/>
</dbReference>
<evidence type="ECO:0000256" key="2">
    <source>
        <dbReference type="ARBA" id="ARBA00022448"/>
    </source>
</evidence>
<feature type="transmembrane region" description="Helical" evidence="8">
    <location>
        <begin position="195"/>
        <end position="214"/>
    </location>
</feature>
<gene>
    <name evidence="10" type="ordered locus">MXAN_6841</name>
</gene>
<keyword evidence="11" id="KW-1185">Reference proteome</keyword>
<dbReference type="KEGG" id="mxa:MXAN_6841"/>
<sequence>MSSLPASQDLPQRPLTRDDARTLTLAALGGALEFYDFIIFVFFTKVIGELFFPPDTPEWLRQLQAFGLFAAGYLARPLGGIVMAHFGDRAGRKRMFTLSVFMMSVPTLLIGLLPTYETAGYAAPLALLLLRAVQGAAVGGEVPGAWVFVSEHVPTRRVGLACGTLTAGLTFGILLGSLVATAVNSLLGPEQVNAYGWRAPFLIGGVFGFLAVFLRRWLAETPVFEELRRRKALVRELPLKAVLRGHGGTVVMSMLLTWVLTAGIVVVILMTPTLMQTLHAITATQALVASSVATLSLTFGCVAYGLLADRVGVGPSLGLGCALMLSATYALYLGASSPEALVPLSALAGFCVGVVGVVPTSIVRAFPAAVRFSGLSFSYNMAYAIFGGLTPLVVTLMMKASPLAPAHYVAAVSVMGVGIALHLLRAGRGAALHPATER</sequence>
<dbReference type="PANTHER" id="PTHR43528">
    <property type="entry name" value="ALPHA-KETOGLUTARATE PERMEASE"/>
    <property type="match status" value="1"/>
</dbReference>
<organism evidence="10 11">
    <name type="scientific">Myxococcus xanthus (strain DK1622)</name>
    <dbReference type="NCBI Taxonomy" id="246197"/>
    <lineage>
        <taxon>Bacteria</taxon>
        <taxon>Pseudomonadati</taxon>
        <taxon>Myxococcota</taxon>
        <taxon>Myxococcia</taxon>
        <taxon>Myxococcales</taxon>
        <taxon>Cystobacterineae</taxon>
        <taxon>Myxococcaceae</taxon>
        <taxon>Myxococcus</taxon>
    </lineage>
</organism>
<feature type="transmembrane region" description="Helical" evidence="8">
    <location>
        <begin position="341"/>
        <end position="365"/>
    </location>
</feature>
<dbReference type="InterPro" id="IPR020846">
    <property type="entry name" value="MFS_dom"/>
</dbReference>
<evidence type="ECO:0000256" key="6">
    <source>
        <dbReference type="ARBA" id="ARBA00022989"/>
    </source>
</evidence>
<evidence type="ECO:0000259" key="9">
    <source>
        <dbReference type="PROSITE" id="PS50850"/>
    </source>
</evidence>
<evidence type="ECO:0000313" key="11">
    <source>
        <dbReference type="Proteomes" id="UP000002402"/>
    </source>
</evidence>
<feature type="transmembrane region" description="Helical" evidence="8">
    <location>
        <begin position="23"/>
        <end position="43"/>
    </location>
</feature>
<keyword evidence="3" id="KW-1003">Cell membrane</keyword>
<dbReference type="PANTHER" id="PTHR43528:SF7">
    <property type="entry name" value="MFS TRANSPORTER"/>
    <property type="match status" value="1"/>
</dbReference>
<keyword evidence="2" id="KW-0813">Transport</keyword>
<dbReference type="AlphaFoldDB" id="Q1CXB5"/>
<dbReference type="HOGENOM" id="CLU_001265_39_0_7"/>
<dbReference type="Proteomes" id="UP000002402">
    <property type="component" value="Chromosome"/>
</dbReference>
<name>Q1CXB5_MYXXD</name>
<dbReference type="eggNOG" id="COG0477">
    <property type="taxonomic scope" value="Bacteria"/>
</dbReference>
<dbReference type="GO" id="GO:0005886">
    <property type="term" value="C:plasma membrane"/>
    <property type="evidence" value="ECO:0007669"/>
    <property type="project" value="UniProtKB-SubCell"/>
</dbReference>
<keyword evidence="4 8" id="KW-0812">Transmembrane</keyword>
<dbReference type="EMBL" id="CP000113">
    <property type="protein sequence ID" value="ABF86750.1"/>
    <property type="molecule type" value="Genomic_DNA"/>
</dbReference>
<keyword evidence="5" id="KW-0769">Symport</keyword>
<feature type="transmembrane region" description="Helical" evidence="8">
    <location>
        <begin position="63"/>
        <end position="84"/>
    </location>
</feature>
<evidence type="ECO:0000256" key="5">
    <source>
        <dbReference type="ARBA" id="ARBA00022847"/>
    </source>
</evidence>
<proteinExistence type="predicted"/>
<keyword evidence="6 8" id="KW-1133">Transmembrane helix</keyword>
<feature type="transmembrane region" description="Helical" evidence="8">
    <location>
        <begin position="160"/>
        <end position="183"/>
    </location>
</feature>
<dbReference type="SUPFAM" id="SSF103473">
    <property type="entry name" value="MFS general substrate transporter"/>
    <property type="match status" value="1"/>
</dbReference>
<dbReference type="InterPro" id="IPR036259">
    <property type="entry name" value="MFS_trans_sf"/>
</dbReference>
<dbReference type="FunFam" id="1.20.1250.20:FF:000001">
    <property type="entry name" value="Dicarboxylate MFS transporter"/>
    <property type="match status" value="1"/>
</dbReference>
<reference evidence="10 11" key="1">
    <citation type="journal article" date="2006" name="Proc. Natl. Acad. Sci. U.S.A.">
        <title>Evolution of sensory complexity recorded in a myxobacterial genome.</title>
        <authorList>
            <person name="Goldman B.S."/>
            <person name="Nierman W.C."/>
            <person name="Kaiser D."/>
            <person name="Slater S.C."/>
            <person name="Durkin A.S."/>
            <person name="Eisen J.A."/>
            <person name="Ronning C.M."/>
            <person name="Barbazuk W.B."/>
            <person name="Blanchard M."/>
            <person name="Field C."/>
            <person name="Halling C."/>
            <person name="Hinkle G."/>
            <person name="Iartchuk O."/>
            <person name="Kim H.S."/>
            <person name="Mackenzie C."/>
            <person name="Madupu R."/>
            <person name="Miller N."/>
            <person name="Shvartsbeyn A."/>
            <person name="Sullivan S.A."/>
            <person name="Vaudin M."/>
            <person name="Wiegand R."/>
            <person name="Kaplan H.B."/>
        </authorList>
    </citation>
    <scope>NUCLEOTIDE SEQUENCE [LARGE SCALE GENOMIC DNA]</scope>
    <source>
        <strain evidence="11">DK1622</strain>
    </source>
</reference>
<feature type="transmembrane region" description="Helical" evidence="8">
    <location>
        <begin position="128"/>
        <end position="148"/>
    </location>
</feature>
<dbReference type="RefSeq" id="WP_011556766.1">
    <property type="nucleotide sequence ID" value="NC_008095.1"/>
</dbReference>
<dbReference type="EnsemblBacteria" id="ABF86750">
    <property type="protein sequence ID" value="ABF86750"/>
    <property type="gene ID" value="MXAN_6841"/>
</dbReference>